<dbReference type="Gene3D" id="1.20.58.1000">
    <property type="entry name" value="Metal-sensitive repressor, helix protomer"/>
    <property type="match status" value="1"/>
</dbReference>
<dbReference type="Pfam" id="PF02583">
    <property type="entry name" value="Trns_repr_metal"/>
    <property type="match status" value="1"/>
</dbReference>
<feature type="region of interest" description="Disordered" evidence="1">
    <location>
        <begin position="1"/>
        <end position="22"/>
    </location>
</feature>
<evidence type="ECO:0000313" key="2">
    <source>
        <dbReference type="EMBL" id="GGD06944.1"/>
    </source>
</evidence>
<evidence type="ECO:0000313" key="3">
    <source>
        <dbReference type="Proteomes" id="UP000642571"/>
    </source>
</evidence>
<reference evidence="3" key="1">
    <citation type="journal article" date="2019" name="Int. J. Syst. Evol. Microbiol.">
        <title>The Global Catalogue of Microorganisms (GCM) 10K type strain sequencing project: providing services to taxonomists for standard genome sequencing and annotation.</title>
        <authorList>
            <consortium name="The Broad Institute Genomics Platform"/>
            <consortium name="The Broad Institute Genome Sequencing Center for Infectious Disease"/>
            <person name="Wu L."/>
            <person name="Ma J."/>
        </authorList>
    </citation>
    <scope>NUCLEOTIDE SEQUENCE [LARGE SCALE GENOMIC DNA]</scope>
    <source>
        <strain evidence="3">CGMCC 1.15353</strain>
    </source>
</reference>
<keyword evidence="3" id="KW-1185">Reference proteome</keyword>
<evidence type="ECO:0000256" key="1">
    <source>
        <dbReference type="SAM" id="MobiDB-lite"/>
    </source>
</evidence>
<dbReference type="PANTHER" id="PTHR33677">
    <property type="entry name" value="TRANSCRIPTIONAL REPRESSOR FRMR-RELATED"/>
    <property type="match status" value="1"/>
</dbReference>
<dbReference type="CDD" id="cd10157">
    <property type="entry name" value="BsCsoR-like_DUF156"/>
    <property type="match status" value="1"/>
</dbReference>
<proteinExistence type="predicted"/>
<dbReference type="EMBL" id="BMIN01000004">
    <property type="protein sequence ID" value="GGD06944.1"/>
    <property type="molecule type" value="Genomic_DNA"/>
</dbReference>
<feature type="compositionally biased region" description="Basic and acidic residues" evidence="1">
    <location>
        <begin position="1"/>
        <end position="11"/>
    </location>
</feature>
<organism evidence="2 3">
    <name type="scientific">Pontibacillus salipaludis</name>
    <dbReference type="NCBI Taxonomy" id="1697394"/>
    <lineage>
        <taxon>Bacteria</taxon>
        <taxon>Bacillati</taxon>
        <taxon>Bacillota</taxon>
        <taxon>Bacilli</taxon>
        <taxon>Bacillales</taxon>
        <taxon>Bacillaceae</taxon>
        <taxon>Pontibacillus</taxon>
    </lineage>
</organism>
<accession>A0ABQ1PZG3</accession>
<name>A0ABQ1PZG3_9BACI</name>
<sequence>MDHSILPEDSGKQPVMPRTDEEKQKVLNRLKRIEGQVRGIQKMIEEDRYCVDVLVQISAINAALKKVGFSLMERHTNHCVADAIHKGNGDEAIQELIKVMEQFSKS</sequence>
<dbReference type="InterPro" id="IPR038390">
    <property type="entry name" value="Metal_Tscrpt_repr_sf"/>
</dbReference>
<protein>
    <submittedName>
        <fullName evidence="2">Transcriptional regulator</fullName>
    </submittedName>
</protein>
<gene>
    <name evidence="2" type="ORF">GCM10011389_13120</name>
</gene>
<comment type="caution">
    <text evidence="2">The sequence shown here is derived from an EMBL/GenBank/DDBJ whole genome shotgun (WGS) entry which is preliminary data.</text>
</comment>
<dbReference type="InterPro" id="IPR003735">
    <property type="entry name" value="Metal_Tscrpt_repr"/>
</dbReference>
<dbReference type="RefSeq" id="WP_188652040.1">
    <property type="nucleotide sequence ID" value="NZ_BMIN01000004.1"/>
</dbReference>
<dbReference type="PANTHER" id="PTHR33677:SF3">
    <property type="entry name" value="COPPER-SENSING TRANSCRIPTIONAL REPRESSOR RICR"/>
    <property type="match status" value="1"/>
</dbReference>
<dbReference type="Proteomes" id="UP000642571">
    <property type="component" value="Unassembled WGS sequence"/>
</dbReference>